<sequence>MGKIGEPVKCANDGCDTIFIRKTSTEKYCCDECKKDAINRKRREKRHGRSNFTPGVSRCAYCGKEFWQKTKNNIYCCEKCCRRALKKKAAQEKGKEIKTRKPKQQVPEKHIMPKEMFVKRLSNDLFWAHK</sequence>
<keyword evidence="2" id="KW-1185">Reference proteome</keyword>
<dbReference type="RefSeq" id="WP_008537779.1">
    <property type="nucleotide sequence ID" value="NZ_JH601090.1"/>
</dbReference>
<dbReference type="EMBL" id="ADMB01000024">
    <property type="protein sequence ID" value="EHR38754.1"/>
    <property type="molecule type" value="Genomic_DNA"/>
</dbReference>
<reference evidence="1 2" key="1">
    <citation type="submission" date="2012-01" db="EMBL/GenBank/DDBJ databases">
        <title>The Genome Sequence of Megamonas funiformis YIT 11815.</title>
        <authorList>
            <consortium name="The Broad Institute Genome Sequencing Platform"/>
            <person name="Earl A."/>
            <person name="Ward D."/>
            <person name="Feldgarden M."/>
            <person name="Gevers D."/>
            <person name="Morotomi M."/>
            <person name="Young S.K."/>
            <person name="Zeng Q."/>
            <person name="Gargeya S."/>
            <person name="Fitzgerald M."/>
            <person name="Haas B."/>
            <person name="Abouelleil A."/>
            <person name="Alvarado L."/>
            <person name="Arachchi H.M."/>
            <person name="Berlin A."/>
            <person name="Chapman S.B."/>
            <person name="Gearin G."/>
            <person name="Goldberg J."/>
            <person name="Griggs A."/>
            <person name="Gujja S."/>
            <person name="Hansen M."/>
            <person name="Heiman D."/>
            <person name="Howarth C."/>
            <person name="Larimer J."/>
            <person name="Lui A."/>
            <person name="MacDonald P.J.P."/>
            <person name="McCowen C."/>
            <person name="Montmayeur A."/>
            <person name="Murphy C."/>
            <person name="Neiman D."/>
            <person name="Pearson M."/>
            <person name="Priest M."/>
            <person name="Roberts A."/>
            <person name="Saif S."/>
            <person name="Shea T."/>
            <person name="Sisk P."/>
            <person name="Stolte C."/>
            <person name="Sykes S."/>
            <person name="Wortman J."/>
            <person name="Nusbaum C."/>
            <person name="Birren B."/>
        </authorList>
    </citation>
    <scope>NUCLEOTIDE SEQUENCE [LARGE SCALE GENOMIC DNA]</scope>
    <source>
        <strain evidence="1 2">YIT 11815</strain>
    </source>
</reference>
<organism evidence="1 2">
    <name type="scientific">Megamonas funiformis YIT 11815</name>
    <dbReference type="NCBI Taxonomy" id="742816"/>
    <lineage>
        <taxon>Bacteria</taxon>
        <taxon>Bacillati</taxon>
        <taxon>Bacillota</taxon>
        <taxon>Negativicutes</taxon>
        <taxon>Selenomonadales</taxon>
        <taxon>Selenomonadaceae</taxon>
        <taxon>Megamonas</taxon>
    </lineage>
</organism>
<dbReference type="Proteomes" id="UP000005963">
    <property type="component" value="Unassembled WGS sequence"/>
</dbReference>
<protein>
    <submittedName>
        <fullName evidence="1">Uncharacterized protein</fullName>
    </submittedName>
</protein>
<accession>A0ABN0EKT2</accession>
<name>A0ABN0EKT2_9FIRM</name>
<proteinExistence type="predicted"/>
<evidence type="ECO:0000313" key="1">
    <source>
        <dbReference type="EMBL" id="EHR38754.1"/>
    </source>
</evidence>
<evidence type="ECO:0000313" key="2">
    <source>
        <dbReference type="Proteomes" id="UP000005963"/>
    </source>
</evidence>
<dbReference type="GeneID" id="62778736"/>
<comment type="caution">
    <text evidence="1">The sequence shown here is derived from an EMBL/GenBank/DDBJ whole genome shotgun (WGS) entry which is preliminary data.</text>
</comment>
<gene>
    <name evidence="1" type="ORF">HMPREF9454_00559</name>
</gene>